<dbReference type="Gene3D" id="1.10.606.20">
    <property type="match status" value="1"/>
</dbReference>
<dbReference type="InterPro" id="IPR036938">
    <property type="entry name" value="PAP2/HPO_sf"/>
</dbReference>
<protein>
    <recommendedName>
        <fullName evidence="7">Dockerin domain-containing protein</fullName>
    </recommendedName>
</protein>
<dbReference type="EMBL" id="AP018219">
    <property type="protein sequence ID" value="BAY73413.1"/>
    <property type="molecule type" value="Genomic_DNA"/>
</dbReference>
<dbReference type="InterPro" id="IPR031325">
    <property type="entry name" value="RHS_repeat"/>
</dbReference>
<dbReference type="NCBIfam" id="TIGR01643">
    <property type="entry name" value="YD_repeat_2x"/>
    <property type="match status" value="8"/>
</dbReference>
<dbReference type="Gene3D" id="2.60.40.10">
    <property type="entry name" value="Immunoglobulins"/>
    <property type="match status" value="4"/>
</dbReference>
<dbReference type="PROSITE" id="PS00018">
    <property type="entry name" value="EF_HAND_1"/>
    <property type="match status" value="1"/>
</dbReference>
<dbReference type="Proteomes" id="UP000217507">
    <property type="component" value="Plasmid Plasmid3 dna"/>
</dbReference>
<dbReference type="InterPro" id="IPR018247">
    <property type="entry name" value="EF_Hand_1_Ca_BS"/>
</dbReference>
<keyword evidence="1" id="KW-0677">Repeat</keyword>
<dbReference type="Gene3D" id="2.60.120.380">
    <property type="match status" value="5"/>
</dbReference>
<feature type="domain" description="Bacterial Ig-like" evidence="3">
    <location>
        <begin position="824"/>
        <end position="929"/>
    </location>
</feature>
<dbReference type="InterPro" id="IPR013783">
    <property type="entry name" value="Ig-like_fold"/>
</dbReference>
<gene>
    <name evidence="5" type="ORF">NIES23_62410</name>
</gene>
<proteinExistence type="predicted"/>
<dbReference type="PANTHER" id="PTHR34599">
    <property type="entry name" value="PEROXIDASE-RELATED"/>
    <property type="match status" value="1"/>
</dbReference>
<sequence length="3030" mass="326928">MEDFQPINITSINTNNPLIQPLLSVSGNDLLTSPILFKSSLISEPTIPFIEDGLLLGDANNDGGLSNQDVDLILKDRNKPIVGVNDQRDFDGDGKITIFDVRKLGLFINGNQDKTPPSLSASLANDTGTNADKITADISIIGTVTDASRLTRIRAGLDNTNIANFTNIRGVVGKDGSFVLTPAQLSEINNNTPLGQGQHTLHLFAKDQWNNTSTFDLTFTLDNNSPIINVFLTNDTGISANDKITKDAAITGSINDFSKIVSFKAGFDQTATANFVDVLGTLQGNIFAFDQNKIREIHGGNLSDGLHTLKLIATDIAGNTANFNYTFTLDTIAPQTPGFILDSLFDSAPVGDSITKYAAVTLLGQTDANSSVLLQGSGKSIIADAAGKFTFTNVALTLGDNSFTVIATDTAGNTRSFTDIIKRVTQDKSDVVLDWNTTLLNAIYIGKTAPPHASRNMAITQAAVFDAINSITKTYQNYYFTGDAPDGASPEAAAAAAAHRVLMNVYPTQIGFFDTALTESLAKIPDGTAEDAGVIFGRTVADSILTWRSTDGATNSVNYTPGTNPGDWQPTAPGFAPALLPQWGEVTPFALTSGEQFRPDGPPTLDSQEYANDYNQVKDLGKKDSTTRTEEQTQIALFWADGAGTFTPPGHWNQIAQNVVANKSNSLVDNARIFALLDISLADAGITAWDTKYHYNFWRPITAIRQGDTDGNPNTIADSNWTPLINTPPFPDYISGHSTFSGAASTILTSLLGNNVSFSVNSLGLPGVYRQFDSFTAAADEATISRLYGGIHFNAANVDGLATGKSIGNYVLQNLLAPVTDRQSPIIAVSLLNDTGNSASDRITSDSTIAGTVSDTSQIVKFQAKLNTGSFVDVLSQLNADGSFTFDKAALAQINGGQLVDGVYQLSLKAEDQLGNIASEVKLEFTLDTTKPIVPSQLSIKDSQTTEISDNTPTIIGEAETGIKIEIFNGTTKLGETTAVANKWEITTSQLTDGVKNLTVITTDIAGNISDNQQLIITIDTAQIQQLSVMPGEQLKLELKDIFGKNADFALESQQALPIGTLDSDGTLIFKPAPSQVGTYEFTLLARDGDEVTSKKFKLAVVADTEITTRISGVIQNIAQEPLAGVKVKIGDLSTTTAADGSFNLTLTEPPSNDAALIIEPGQQVNNVVYPSIAEKLPLVLGHDVYANVKNIIDRPIYLPPIDIANAKTINPNVTQIVTSAAIPGSGVTVFANSLFDQQNQPYTGLLSITIVPTELTPAALPENLRPDLVVTIQPGEMVFTTPAPLSLPNLAGYAAGTVMDLWSINPQTGLFDNVGQGRVSADSKVINTISGGIRNSSWHFFAPPAPTPNDPDNDERNPDDGCDECKATASGTSEVELHSGAVIETHNLVAYQSLGVSRGLSLRYDSERADARPILHFGYNNVQANPNLRLMAELTIKRGDFKLEVPGFAGGQFGLNGGEHFWSIPSDGGKIDAALQADLRALASGLYDYDLTTGLMRLNNNQLNGSTSTSQGKFLHINTSNSAFGSGWGLAGLEELIINSDGSVIIIDGDGSELLFAKNVDNSYDSPVGDFSTLERLGDGTFRRTMTDQTVYSFNGENLLSKIRDRIGNETQYFYQNRLLTKMVDPVGLETIFTYSGDKITAITDPAGRVTKLTYDINGNLIKITDPDGTSRTWEYDIDHHMIAEVDQRGNREQTFYDFAGRAKSAIRKDGSELKFDPVQVQGLYAADQTIDPLNAPVAFQLGSATSTYTDANGQQIVNVLDQSGQIVSSSDQVGLLPKTERNEDNLVTRQTDAIGNFTAYTYDAKGNLLSVADDIDGQNIISGAIAKLGEIDEYTFTGKLSNDFQTILTNTGTYLLVLNGNNSNTNINYSFKVTNSLSSTSLTLGTAVSSTISQPGEIDEYTFTGAVGQRLYYAALINNTASTIYARLISPSGQNLFSDDSDGDADRDRTPVTLTEAGTYRLTLNGYNNNTGDYSFNLIDANAPTAMTLGTAVSSTISRPGEIDEYTFTGTVGQRLYYDGLINNATSTIYAYLIYPSDPNGKVILNNEDADSDKTPFTLTESGTYRLILDGLTDNTGDYSFNLINASAATEITLGTTVTDTLTPGLQTHIYQINGTAGQQLYFDSLAANSNATWSLYGPGSQRGNQNINITGNNINLNNDFQLRLTSTGTYLLVVNGKNSNDNINYSFKVTSSLSALTTITLGTVVTDTLTPGLQTDIYEINGIAGQQLYFDSLAAASNATWSLRGPRNENITGNNINLSNDFETTLTSTGAYLLYISGNNSNSNINYSFKVTSSLSSTSLTLGTAITSTISQPGEIDEYTFTGAVGQQLYYDGLINNTTSTIYADLISPSGLTILFNGNRDADSDKTFFTLTESGTYRLILDGLTNNIGNYSFNLIDANAATEIRLGTIVNDTLTPGLQKDIYRINGTAGQKLYFDSLTAAFNAGWSLYGPGNQIVTGSSNLSNDFQTTLTSTGTYLLVLDGNNSNSNINYRFVVYSLETTSIALNLDNVGLSKRLYTYDSKFNQVTSMTDELGHQTLYQIDPNNGNLLSLNQVIGEVGGDDDIITRFTYTNKGLIDLITDPLGRITDSDYDAHGRLISIIYAKGTTDEGKRLFEYDAAGNQTAIINENGSRTQLAYDAQNRLVKIIEADPDGAGPLTSPITNYSYDAAGNLLTTTDALGRVTQNSYDKLNRLTQIIDSLNQKTSYSYDSLGNLLSIVDPLGNKTDNKYDARNRLIETIDPDQGITKFTYDLNNNLNTVTDPVNNKTTFAYDARDRLISETDPLGKTQQYQYDAVNNLIATSDRNNRRIEYKYDDIDRPTTETWVGTDQVIRYSYDKASNQTAVNDKFSSLAFTYDNRDRLLSGNNAGTPGLPSVLLNYTYDKVGNILSVVDTINNVAGGTNSYTYDALNRLTKLTQAGNGVSNKRVDMTYNALGQYTSINRYANLTGTQLVNSTTYTYDSLNRLTNLNHSNGTNNVAFYNYAYDLASRITKITDIDGTTDYTYDDRAQLTGAKVVLIGEMLQFLGR</sequence>
<dbReference type="InterPro" id="IPR056823">
    <property type="entry name" value="TEN-like_YD-shell"/>
</dbReference>
<dbReference type="Pfam" id="PF19077">
    <property type="entry name" value="Big_13"/>
    <property type="match status" value="2"/>
</dbReference>
<name>A0A1Z4KX28_ANAVA</name>
<dbReference type="SUPFAM" id="SSF48317">
    <property type="entry name" value="Acid phosphatase/Vanadium-dependent haloperoxidase"/>
    <property type="match status" value="1"/>
</dbReference>
<geneLocation type="plasmid" evidence="5">
    <name>plasmid3</name>
</geneLocation>
<feature type="region of interest" description="Disordered" evidence="2">
    <location>
        <begin position="1341"/>
        <end position="1362"/>
    </location>
</feature>
<evidence type="ECO:0000313" key="5">
    <source>
        <dbReference type="EMBL" id="BAY73413.1"/>
    </source>
</evidence>
<organism evidence="5 6">
    <name type="scientific">Trichormus variabilis NIES-23</name>
    <dbReference type="NCBI Taxonomy" id="1973479"/>
    <lineage>
        <taxon>Bacteria</taxon>
        <taxon>Bacillati</taxon>
        <taxon>Cyanobacteriota</taxon>
        <taxon>Cyanophyceae</taxon>
        <taxon>Nostocales</taxon>
        <taxon>Nostocaceae</taxon>
        <taxon>Trichormus</taxon>
    </lineage>
</organism>
<dbReference type="Gene3D" id="2.180.10.10">
    <property type="entry name" value="RHS repeat-associated core"/>
    <property type="match status" value="4"/>
</dbReference>
<feature type="domain" description="Teneurin-like YD-shell" evidence="4">
    <location>
        <begin position="2727"/>
        <end position="2847"/>
    </location>
</feature>
<evidence type="ECO:0008006" key="7">
    <source>
        <dbReference type="Google" id="ProtNLM"/>
    </source>
</evidence>
<evidence type="ECO:0000256" key="1">
    <source>
        <dbReference type="ARBA" id="ARBA00022737"/>
    </source>
</evidence>
<evidence type="ECO:0000259" key="4">
    <source>
        <dbReference type="Pfam" id="PF25023"/>
    </source>
</evidence>
<dbReference type="InterPro" id="IPR044016">
    <property type="entry name" value="Big_13"/>
</dbReference>
<accession>A0A1Z4KX28</accession>
<feature type="domain" description="Bacterial Ig-like" evidence="3">
    <location>
        <begin position="948"/>
        <end position="1021"/>
    </location>
</feature>
<evidence type="ECO:0000313" key="6">
    <source>
        <dbReference type="Proteomes" id="UP000217507"/>
    </source>
</evidence>
<evidence type="ECO:0000259" key="3">
    <source>
        <dbReference type="Pfam" id="PF19077"/>
    </source>
</evidence>
<evidence type="ECO:0000256" key="2">
    <source>
        <dbReference type="SAM" id="MobiDB-lite"/>
    </source>
</evidence>
<dbReference type="InterPro" id="IPR052559">
    <property type="entry name" value="V-haloperoxidase"/>
</dbReference>
<dbReference type="CDD" id="cd03398">
    <property type="entry name" value="PAP2_haloperoxidase"/>
    <property type="match status" value="1"/>
</dbReference>
<dbReference type="Pfam" id="PF05593">
    <property type="entry name" value="RHS_repeat"/>
    <property type="match status" value="5"/>
</dbReference>
<keyword evidence="5" id="KW-0614">Plasmid</keyword>
<dbReference type="InterPro" id="IPR006530">
    <property type="entry name" value="YD"/>
</dbReference>
<dbReference type="Pfam" id="PF25023">
    <property type="entry name" value="TEN_YD-shell"/>
    <property type="match status" value="1"/>
</dbReference>
<dbReference type="PANTHER" id="PTHR34599:SF1">
    <property type="entry name" value="PHOSPHATIDIC ACID PHOSPHATASE TYPE 2_HALOPEROXIDASE DOMAIN-CONTAINING PROTEIN"/>
    <property type="match status" value="1"/>
</dbReference>
<reference evidence="5 6" key="1">
    <citation type="submission" date="2017-06" db="EMBL/GenBank/DDBJ databases">
        <title>Genome sequencing of cyanobaciteial culture collection at National Institute for Environmental Studies (NIES).</title>
        <authorList>
            <person name="Hirose Y."/>
            <person name="Shimura Y."/>
            <person name="Fujisawa T."/>
            <person name="Nakamura Y."/>
            <person name="Kawachi M."/>
        </authorList>
    </citation>
    <scope>NUCLEOTIDE SEQUENCE [LARGE SCALE GENOMIC DNA]</scope>
    <source>
        <strain evidence="5 6">NIES-23</strain>
        <plasmid evidence="6">Plasmid Plasmid3 dna</plasmid>
    </source>
</reference>